<dbReference type="SUPFAM" id="SSF47473">
    <property type="entry name" value="EF-hand"/>
    <property type="match status" value="1"/>
</dbReference>
<dbReference type="PANTHER" id="PTHR23050">
    <property type="entry name" value="CALCIUM BINDING PROTEIN"/>
    <property type="match status" value="1"/>
</dbReference>
<dbReference type="CDD" id="cd00051">
    <property type="entry name" value="EFh"/>
    <property type="match status" value="3"/>
</dbReference>
<dbReference type="PROSITE" id="PS50222">
    <property type="entry name" value="EF_HAND_2"/>
    <property type="match status" value="3"/>
</dbReference>
<dbReference type="EMBL" id="CAMXCT010005090">
    <property type="protein sequence ID" value="CAI4011363.1"/>
    <property type="molecule type" value="Genomic_DNA"/>
</dbReference>
<dbReference type="InterPro" id="IPR011992">
    <property type="entry name" value="EF-hand-dom_pair"/>
</dbReference>
<gene>
    <name evidence="5" type="ORF">C1SCF055_LOCUS36534</name>
</gene>
<name>A0A9P1DJM6_9DINO</name>
<dbReference type="InterPro" id="IPR018247">
    <property type="entry name" value="EF_Hand_1_Ca_BS"/>
</dbReference>
<feature type="region of interest" description="Disordered" evidence="3">
    <location>
        <begin position="197"/>
        <end position="220"/>
    </location>
</feature>
<dbReference type="OrthoDB" id="444540at2759"/>
<dbReference type="Proteomes" id="UP001152797">
    <property type="component" value="Unassembled WGS sequence"/>
</dbReference>
<keyword evidence="8" id="KW-1185">Reference proteome</keyword>
<evidence type="ECO:0000259" key="4">
    <source>
        <dbReference type="PROSITE" id="PS50222"/>
    </source>
</evidence>
<organism evidence="5">
    <name type="scientific">Cladocopium goreaui</name>
    <dbReference type="NCBI Taxonomy" id="2562237"/>
    <lineage>
        <taxon>Eukaryota</taxon>
        <taxon>Sar</taxon>
        <taxon>Alveolata</taxon>
        <taxon>Dinophyceae</taxon>
        <taxon>Suessiales</taxon>
        <taxon>Symbiodiniaceae</taxon>
        <taxon>Cladocopium</taxon>
    </lineage>
</organism>
<comment type="caution">
    <text evidence="5">The sequence shown here is derived from an EMBL/GenBank/DDBJ whole genome shotgun (WGS) entry which is preliminary data.</text>
</comment>
<feature type="domain" description="EF-hand" evidence="4">
    <location>
        <begin position="347"/>
        <end position="382"/>
    </location>
</feature>
<dbReference type="SMART" id="SM00054">
    <property type="entry name" value="EFh"/>
    <property type="match status" value="4"/>
</dbReference>
<sequence>MELALATTPPSVPSIPSIPATPEKSLALQSVTEKSLALQSVTEKSLALQSVTGSPHRRLHRSRTLPIMQLSKELSSSGSSFPTSNYQLVRCNTMHIHKQQTKGTKAQNRDWLPVPENLPAGHPLLSRSIERWYRDDESPSRFGSKQSLSPISRNPSKPSLSRIGSKASVISKAVGNAMTTSVSMRDIASREQMRGRMQTPQLPKPVQPRSPAATSIQGEHKHKNGNLVKELREAVDAHESAGVNKKWLGQGGSMPSSIRQLDYWSAIEAFELYDSKRLGFLDKPAFYTMLRGLTRKRDYMDEKLSDHIFDEIDINQSGGIDKEEFLGWVFETNNFRLNHLREKLVDMSEEEVQKIFRKIDKTGDGQLDKEEFWHFIQSIGGIPPEASGDLHEFIDSDNSGLISFDEFLNWVHPDRELELLEKHHADWKLDLVRLSDYQRPEKPLMETRPGKPVVIELWIGPDYKFMADRMKLMLCQMFSPEQVHWEFKMDGRISGTCSLVLAKVGRGIELWNRDSMMAYREDPFLDSSGSTARKWLTDVLHKCLPDVERASNLHRLKQRRHLAHHRQGSKQKH</sequence>
<evidence type="ECO:0000256" key="2">
    <source>
        <dbReference type="ARBA" id="ARBA00022837"/>
    </source>
</evidence>
<reference evidence="5" key="1">
    <citation type="submission" date="2022-10" db="EMBL/GenBank/DDBJ databases">
        <authorList>
            <person name="Chen Y."/>
            <person name="Dougan E. K."/>
            <person name="Chan C."/>
            <person name="Rhodes N."/>
            <person name="Thang M."/>
        </authorList>
    </citation>
    <scope>NUCLEOTIDE SEQUENCE</scope>
</reference>
<feature type="region of interest" description="Disordered" evidence="3">
    <location>
        <begin position="136"/>
        <end position="164"/>
    </location>
</feature>
<evidence type="ECO:0000256" key="3">
    <source>
        <dbReference type="SAM" id="MobiDB-lite"/>
    </source>
</evidence>
<dbReference type="Pfam" id="PF13833">
    <property type="entry name" value="EF-hand_8"/>
    <property type="match status" value="1"/>
</dbReference>
<dbReference type="EMBL" id="CAMXCT030005090">
    <property type="protein sequence ID" value="CAL4798675.1"/>
    <property type="molecule type" value="Genomic_DNA"/>
</dbReference>
<dbReference type="GO" id="GO:0005509">
    <property type="term" value="F:calcium ion binding"/>
    <property type="evidence" value="ECO:0007669"/>
    <property type="project" value="InterPro"/>
</dbReference>
<reference evidence="6" key="2">
    <citation type="submission" date="2024-04" db="EMBL/GenBank/DDBJ databases">
        <authorList>
            <person name="Chen Y."/>
            <person name="Shah S."/>
            <person name="Dougan E. K."/>
            <person name="Thang M."/>
            <person name="Chan C."/>
        </authorList>
    </citation>
    <scope>NUCLEOTIDE SEQUENCE [LARGE SCALE GENOMIC DNA]</scope>
</reference>
<dbReference type="InterPro" id="IPR050145">
    <property type="entry name" value="Centrin_CML-like"/>
</dbReference>
<dbReference type="Gene3D" id="1.10.238.10">
    <property type="entry name" value="EF-hand"/>
    <property type="match status" value="2"/>
</dbReference>
<feature type="domain" description="EF-hand" evidence="4">
    <location>
        <begin position="300"/>
        <end position="335"/>
    </location>
</feature>
<proteinExistence type="predicted"/>
<evidence type="ECO:0000313" key="6">
    <source>
        <dbReference type="EMBL" id="CAL1164738.1"/>
    </source>
</evidence>
<keyword evidence="2" id="KW-0106">Calcium</keyword>
<keyword evidence="1" id="KW-0677">Repeat</keyword>
<protein>
    <submittedName>
        <fullName evidence="7">EF-hand domain-containing protein</fullName>
    </submittedName>
</protein>
<evidence type="ECO:0000256" key="1">
    <source>
        <dbReference type="ARBA" id="ARBA00022737"/>
    </source>
</evidence>
<evidence type="ECO:0000313" key="8">
    <source>
        <dbReference type="Proteomes" id="UP001152797"/>
    </source>
</evidence>
<evidence type="ECO:0000313" key="7">
    <source>
        <dbReference type="EMBL" id="CAL4798675.1"/>
    </source>
</evidence>
<dbReference type="PROSITE" id="PS00018">
    <property type="entry name" value="EF_HAND_1"/>
    <property type="match status" value="1"/>
</dbReference>
<dbReference type="Pfam" id="PF13202">
    <property type="entry name" value="EF-hand_5"/>
    <property type="match status" value="2"/>
</dbReference>
<accession>A0A9P1DJM6</accession>
<evidence type="ECO:0000313" key="5">
    <source>
        <dbReference type="EMBL" id="CAI4011363.1"/>
    </source>
</evidence>
<feature type="compositionally biased region" description="Polar residues" evidence="3">
    <location>
        <begin position="141"/>
        <end position="159"/>
    </location>
</feature>
<dbReference type="InterPro" id="IPR002048">
    <property type="entry name" value="EF_hand_dom"/>
</dbReference>
<dbReference type="AlphaFoldDB" id="A0A9P1DJM6"/>
<dbReference type="EMBL" id="CAMXCT020005090">
    <property type="protein sequence ID" value="CAL1164738.1"/>
    <property type="molecule type" value="Genomic_DNA"/>
</dbReference>
<feature type="domain" description="EF-hand" evidence="4">
    <location>
        <begin position="394"/>
        <end position="417"/>
    </location>
</feature>